<sequence>MAETISSIEYKEQKELFGLLENSLKRSKEIWIEIQSRTDATMVLKDGTFGDLGGDQEVKADVMMGRNLTEYLSGLPNVAEVITEEGTYSEAKSGDYTAFIDPLDSSANAIRTLERLRLELPSSQHDLPFGTVISLARNKGTTINDVVGAGFIRQDTGYSYIAVKGLGFYIVEPDGGQVKVELSRIESQPRTLSDLLKNGWTLWTENYYPETRTVVNDKLLGPNEKGYIRSQGCGANEQVTVAAGEAAAYFCTTAKLHEPAASVLMVNEAGGVAVNPFTMEDVVSLPLRESFRTQKYPLLLAINRELAEDFNRRLLK</sequence>
<feature type="binding site" evidence="1">
    <location>
        <position position="104"/>
    </location>
    <ligand>
        <name>Mg(2+)</name>
        <dbReference type="ChEBI" id="CHEBI:18420"/>
        <label>1</label>
        <note>catalytic</note>
    </ligand>
</feature>
<accession>A0A0G0T630</accession>
<dbReference type="Proteomes" id="UP000034562">
    <property type="component" value="Unassembled WGS sequence"/>
</dbReference>
<feature type="binding site" evidence="1">
    <location>
        <position position="84"/>
    </location>
    <ligand>
        <name>Mg(2+)</name>
        <dbReference type="ChEBI" id="CHEBI:18420"/>
        <label>1</label>
        <note>catalytic</note>
    </ligand>
</feature>
<dbReference type="EMBL" id="LBZK01000028">
    <property type="protein sequence ID" value="KKR70151.1"/>
    <property type="molecule type" value="Genomic_DNA"/>
</dbReference>
<evidence type="ECO:0000313" key="2">
    <source>
        <dbReference type="EMBL" id="KKR70151.1"/>
    </source>
</evidence>
<comment type="caution">
    <text evidence="2">The sequence shown here is derived from an EMBL/GenBank/DDBJ whole genome shotgun (WGS) entry which is preliminary data.</text>
</comment>
<dbReference type="STRING" id="1618563.UU12_C0028G0005"/>
<protein>
    <recommendedName>
        <fullName evidence="4">Inositol monophosphatase</fullName>
    </recommendedName>
</protein>
<feature type="binding site" evidence="1">
    <location>
        <position position="101"/>
    </location>
    <ligand>
        <name>Mg(2+)</name>
        <dbReference type="ChEBI" id="CHEBI:18420"/>
        <label>1</label>
        <note>catalytic</note>
    </ligand>
</feature>
<feature type="binding site" evidence="1">
    <location>
        <position position="103"/>
    </location>
    <ligand>
        <name>Mg(2+)</name>
        <dbReference type="ChEBI" id="CHEBI:18420"/>
        <label>1</label>
        <note>catalytic</note>
    </ligand>
</feature>
<dbReference type="SUPFAM" id="SSF56655">
    <property type="entry name" value="Carbohydrate phosphatase"/>
    <property type="match status" value="1"/>
</dbReference>
<dbReference type="InterPro" id="IPR000760">
    <property type="entry name" value="Inositol_monophosphatase-like"/>
</dbReference>
<evidence type="ECO:0000313" key="3">
    <source>
        <dbReference type="Proteomes" id="UP000034562"/>
    </source>
</evidence>
<comment type="cofactor">
    <cofactor evidence="1">
        <name>Mg(2+)</name>
        <dbReference type="ChEBI" id="CHEBI:18420"/>
    </cofactor>
</comment>
<name>A0A0G0T630_9BACT</name>
<dbReference type="Pfam" id="PF00459">
    <property type="entry name" value="Inositol_P"/>
    <property type="match status" value="1"/>
</dbReference>
<keyword evidence="1" id="KW-0479">Metal-binding</keyword>
<dbReference type="GO" id="GO:0046872">
    <property type="term" value="F:metal ion binding"/>
    <property type="evidence" value="ECO:0007669"/>
    <property type="project" value="UniProtKB-KW"/>
</dbReference>
<organism evidence="2 3">
    <name type="scientific">Candidatus Woesebacteria bacterium GW2011_GWA2_40_7b</name>
    <dbReference type="NCBI Taxonomy" id="1618563"/>
    <lineage>
        <taxon>Bacteria</taxon>
        <taxon>Candidatus Woeseibacteriota</taxon>
    </lineage>
</organism>
<keyword evidence="1" id="KW-0460">Magnesium</keyword>
<gene>
    <name evidence="2" type="ORF">UU12_C0028G0005</name>
</gene>
<reference evidence="2 3" key="1">
    <citation type="journal article" date="2015" name="Nature">
        <title>rRNA introns, odd ribosomes, and small enigmatic genomes across a large radiation of phyla.</title>
        <authorList>
            <person name="Brown C.T."/>
            <person name="Hug L.A."/>
            <person name="Thomas B.C."/>
            <person name="Sharon I."/>
            <person name="Castelle C.J."/>
            <person name="Singh A."/>
            <person name="Wilkins M.J."/>
            <person name="Williams K.H."/>
            <person name="Banfield J.F."/>
        </authorList>
    </citation>
    <scope>NUCLEOTIDE SEQUENCE [LARGE SCALE GENOMIC DNA]</scope>
</reference>
<dbReference type="AlphaFoldDB" id="A0A0G0T630"/>
<proteinExistence type="predicted"/>
<evidence type="ECO:0000256" key="1">
    <source>
        <dbReference type="PIRSR" id="PIRSR600760-2"/>
    </source>
</evidence>
<dbReference type="Gene3D" id="3.40.190.80">
    <property type="match status" value="1"/>
</dbReference>
<evidence type="ECO:0008006" key="4">
    <source>
        <dbReference type="Google" id="ProtNLM"/>
    </source>
</evidence>
<dbReference type="Gene3D" id="3.30.540.10">
    <property type="entry name" value="Fructose-1,6-Bisphosphatase, subunit A, domain 1"/>
    <property type="match status" value="1"/>
</dbReference>